<evidence type="ECO:0000313" key="6">
    <source>
        <dbReference type="Proteomes" id="UP000823775"/>
    </source>
</evidence>
<organism evidence="5 6">
    <name type="scientific">Datura stramonium</name>
    <name type="common">Jimsonweed</name>
    <name type="synonym">Common thornapple</name>
    <dbReference type="NCBI Taxonomy" id="4076"/>
    <lineage>
        <taxon>Eukaryota</taxon>
        <taxon>Viridiplantae</taxon>
        <taxon>Streptophyta</taxon>
        <taxon>Embryophyta</taxon>
        <taxon>Tracheophyta</taxon>
        <taxon>Spermatophyta</taxon>
        <taxon>Magnoliopsida</taxon>
        <taxon>eudicotyledons</taxon>
        <taxon>Gunneridae</taxon>
        <taxon>Pentapetalae</taxon>
        <taxon>asterids</taxon>
        <taxon>lamiids</taxon>
        <taxon>Solanales</taxon>
        <taxon>Solanaceae</taxon>
        <taxon>Solanoideae</taxon>
        <taxon>Datureae</taxon>
        <taxon>Datura</taxon>
    </lineage>
</organism>
<reference evidence="5 6" key="1">
    <citation type="journal article" date="2021" name="BMC Genomics">
        <title>Datura genome reveals duplications of psychoactive alkaloid biosynthetic genes and high mutation rate following tissue culture.</title>
        <authorList>
            <person name="Rajewski A."/>
            <person name="Carter-House D."/>
            <person name="Stajich J."/>
            <person name="Litt A."/>
        </authorList>
    </citation>
    <scope>NUCLEOTIDE SEQUENCE [LARGE SCALE GENOMIC DNA]</scope>
    <source>
        <strain evidence="5">AR-01</strain>
    </source>
</reference>
<dbReference type="PANTHER" id="PTHR47293:SF66">
    <property type="entry name" value="JACALIN-RELATED LECTIN 11-RELATED"/>
    <property type="match status" value="1"/>
</dbReference>
<evidence type="ECO:0000256" key="2">
    <source>
        <dbReference type="ARBA" id="ARBA00022734"/>
    </source>
</evidence>
<dbReference type="InterPro" id="IPR033734">
    <property type="entry name" value="Jacalin-like_lectin_dom_plant"/>
</dbReference>
<dbReference type="PROSITE" id="PS51752">
    <property type="entry name" value="JACALIN_LECTIN"/>
    <property type="match status" value="1"/>
</dbReference>
<accession>A0ABS8TC98</accession>
<evidence type="ECO:0000313" key="5">
    <source>
        <dbReference type="EMBL" id="MCD7468204.1"/>
    </source>
</evidence>
<dbReference type="InterPro" id="IPR036404">
    <property type="entry name" value="Jacalin-like_lectin_dom_sf"/>
</dbReference>
<keyword evidence="2" id="KW-0430">Lectin</keyword>
<sequence>MLANVVKEVVLRYRIGWDIGKINKRINNLTESLSTYGIHGINEAETSFKEVMLQSGSIGVERWGGSGGRHWSYRPKGLVKQIVVKYGTIIDSVMFRSIEENGVMESSQTFGGSGGNRKTEINIDSPSEYLTGISGTFGLHGSNLVIKSIKFHTNLSHHGPMGSVNETDTNFSFIMQGGVVVGFHGFSELYLDAIGLYVMPAHYLIKYV</sequence>
<dbReference type="CDD" id="cd09612">
    <property type="entry name" value="Jacalin"/>
    <property type="match status" value="1"/>
</dbReference>
<dbReference type="InterPro" id="IPR001229">
    <property type="entry name" value="Jacalin-like_lectin_dom"/>
</dbReference>
<evidence type="ECO:0000259" key="4">
    <source>
        <dbReference type="PROSITE" id="PS51752"/>
    </source>
</evidence>
<proteinExistence type="inferred from homology"/>
<feature type="domain" description="Jacalin-type lectin" evidence="4">
    <location>
        <begin position="57"/>
        <end position="200"/>
    </location>
</feature>
<dbReference type="Pfam" id="PF01419">
    <property type="entry name" value="Jacalin"/>
    <property type="match status" value="1"/>
</dbReference>
<gene>
    <name evidence="5" type="ORF">HAX54_006188</name>
</gene>
<dbReference type="PANTHER" id="PTHR47293">
    <property type="entry name" value="JACALIN-RELATED LECTIN 3"/>
    <property type="match status" value="1"/>
</dbReference>
<comment type="caution">
    <text evidence="5">The sequence shown here is derived from an EMBL/GenBank/DDBJ whole genome shotgun (WGS) entry which is preliminary data.</text>
</comment>
<dbReference type="Gene3D" id="2.100.10.30">
    <property type="entry name" value="Jacalin-like lectin domain"/>
    <property type="match status" value="1"/>
</dbReference>
<protein>
    <recommendedName>
        <fullName evidence="4">Jacalin-type lectin domain-containing protein</fullName>
    </recommendedName>
</protein>
<dbReference type="Proteomes" id="UP000823775">
    <property type="component" value="Unassembled WGS sequence"/>
</dbReference>
<keyword evidence="6" id="KW-1185">Reference proteome</keyword>
<dbReference type="SUPFAM" id="SSF51101">
    <property type="entry name" value="Mannose-binding lectins"/>
    <property type="match status" value="1"/>
</dbReference>
<dbReference type="SMART" id="SM00915">
    <property type="entry name" value="Jacalin"/>
    <property type="match status" value="1"/>
</dbReference>
<dbReference type="EMBL" id="JACEIK010001309">
    <property type="protein sequence ID" value="MCD7468204.1"/>
    <property type="molecule type" value="Genomic_DNA"/>
</dbReference>
<name>A0ABS8TC98_DATST</name>
<evidence type="ECO:0000256" key="1">
    <source>
        <dbReference type="ARBA" id="ARBA00006568"/>
    </source>
</evidence>
<evidence type="ECO:0000256" key="3">
    <source>
        <dbReference type="ARBA" id="ARBA00022737"/>
    </source>
</evidence>
<keyword evidence="3" id="KW-0677">Repeat</keyword>
<comment type="similarity">
    <text evidence="1">Belongs to the jacalin lectin family.</text>
</comment>